<reference evidence="1" key="1">
    <citation type="submission" date="2020-05" db="EMBL/GenBank/DDBJ databases">
        <authorList>
            <person name="Chiriac C."/>
            <person name="Salcher M."/>
            <person name="Ghai R."/>
            <person name="Kavagutti S V."/>
        </authorList>
    </citation>
    <scope>NUCLEOTIDE SEQUENCE</scope>
</reference>
<name>A0A6J6LDV9_9ZZZZ</name>
<dbReference type="PROSITE" id="PS51257">
    <property type="entry name" value="PROKAR_LIPOPROTEIN"/>
    <property type="match status" value="1"/>
</dbReference>
<evidence type="ECO:0000313" key="1">
    <source>
        <dbReference type="EMBL" id="CAB4658485.1"/>
    </source>
</evidence>
<organism evidence="1">
    <name type="scientific">freshwater metagenome</name>
    <dbReference type="NCBI Taxonomy" id="449393"/>
    <lineage>
        <taxon>unclassified sequences</taxon>
        <taxon>metagenomes</taxon>
        <taxon>ecological metagenomes</taxon>
    </lineage>
</organism>
<sequence>MRKSKLLVVIVSTVFLTSCGAESIDWATPKAVTEAREQSAFFPTKTDMQKLNSLNDFVSAEFESDVLIGYKFNGAGDGSLQVEPLSCLGTEKYLLTDDFWLTPTSTSTLNMGYGYSEVYAIRGDQQRTLRMAFFADKNVDDANLIGDIVTELESCKSVTNRAETLEWTSTFSYTAVSPDELRVEINTDYSYTTGQKFTGRSVKLVKQVGRNLLSVMLSYSAKSDMTLDPITSAEEDDAKALLAIFVNNLAPQE</sequence>
<proteinExistence type="predicted"/>
<protein>
    <submittedName>
        <fullName evidence="1">Unannotated protein</fullName>
    </submittedName>
</protein>
<gene>
    <name evidence="1" type="ORF">UFOPK2243_00966</name>
</gene>
<dbReference type="AlphaFoldDB" id="A0A6J6LDV9"/>
<accession>A0A6J6LDV9</accession>
<dbReference type="EMBL" id="CAEZWL010000030">
    <property type="protein sequence ID" value="CAB4658485.1"/>
    <property type="molecule type" value="Genomic_DNA"/>
</dbReference>